<sequence length="81" mass="8721">MLGPGEGERMSGVDDIIAKGKKLLDDNRDKIEEALKSEKAEEVSDRVLDGAADAIKKVVPAEHHAKVDEVRANVDKNIGNA</sequence>
<organism evidence="1 2">
    <name type="scientific">Microbacterium enclense</name>
    <dbReference type="NCBI Taxonomy" id="993073"/>
    <lineage>
        <taxon>Bacteria</taxon>
        <taxon>Bacillati</taxon>
        <taxon>Actinomycetota</taxon>
        <taxon>Actinomycetes</taxon>
        <taxon>Micrococcales</taxon>
        <taxon>Microbacteriaceae</taxon>
        <taxon>Microbacterium</taxon>
    </lineage>
</organism>
<gene>
    <name evidence="1" type="ORF">SAMN05216418_0595</name>
</gene>
<dbReference type="Proteomes" id="UP000183203">
    <property type="component" value="Unassembled WGS sequence"/>
</dbReference>
<accession>A0A1G6GSG1</accession>
<proteinExistence type="predicted"/>
<dbReference type="AlphaFoldDB" id="A0A1G6GSG1"/>
<evidence type="ECO:0000313" key="2">
    <source>
        <dbReference type="Proteomes" id="UP000183203"/>
    </source>
</evidence>
<reference evidence="1 2" key="1">
    <citation type="submission" date="2016-09" db="EMBL/GenBank/DDBJ databases">
        <authorList>
            <person name="Capua I."/>
            <person name="De Benedictis P."/>
            <person name="Joannis T."/>
            <person name="Lombin L.H."/>
            <person name="Cattoli G."/>
        </authorList>
    </citation>
    <scope>NUCLEOTIDE SEQUENCE [LARGE SCALE GENOMIC DNA]</scope>
    <source>
        <strain evidence="1 2">NIO-1002</strain>
    </source>
</reference>
<evidence type="ECO:0008006" key="3">
    <source>
        <dbReference type="Google" id="ProtNLM"/>
    </source>
</evidence>
<protein>
    <recommendedName>
        <fullName evidence="3">Antitoxin</fullName>
    </recommendedName>
</protein>
<dbReference type="STRING" id="993073.AS029_01765"/>
<dbReference type="EMBL" id="FMYG01000001">
    <property type="protein sequence ID" value="SDB84645.1"/>
    <property type="molecule type" value="Genomic_DNA"/>
</dbReference>
<evidence type="ECO:0000313" key="1">
    <source>
        <dbReference type="EMBL" id="SDB84645.1"/>
    </source>
</evidence>
<name>A0A1G6GSG1_9MICO</name>